<organism evidence="2">
    <name type="scientific">Brassica oleracea</name>
    <name type="common">Wild cabbage</name>
    <dbReference type="NCBI Taxonomy" id="3712"/>
    <lineage>
        <taxon>Eukaryota</taxon>
        <taxon>Viridiplantae</taxon>
        <taxon>Streptophyta</taxon>
        <taxon>Embryophyta</taxon>
        <taxon>Tracheophyta</taxon>
        <taxon>Spermatophyta</taxon>
        <taxon>Magnoliopsida</taxon>
        <taxon>eudicotyledons</taxon>
        <taxon>Gunneridae</taxon>
        <taxon>Pentapetalae</taxon>
        <taxon>rosids</taxon>
        <taxon>malvids</taxon>
        <taxon>Brassicales</taxon>
        <taxon>Brassicaceae</taxon>
        <taxon>Brassiceae</taxon>
        <taxon>Brassica</taxon>
    </lineage>
</organism>
<sequence length="107" mass="11668">MHIYFIPATSPSFHLRRVSIGDLGVPPRSSFVIAPAPSELQENPSSSPGHIHSRFNTLHRRHQAKQESPSSLPPLLSQAIVTETVRCSVDLSDGVRFDGGHGYSSQP</sequence>
<dbReference type="AlphaFoldDB" id="A0A3P6EZC3"/>
<feature type="region of interest" description="Disordered" evidence="1">
    <location>
        <begin position="38"/>
        <end position="75"/>
    </location>
</feature>
<name>A0A3P6EZC3_BRAOL</name>
<gene>
    <name evidence="2" type="ORF">BOLC1T03112H</name>
</gene>
<reference evidence="2" key="1">
    <citation type="submission" date="2018-11" db="EMBL/GenBank/DDBJ databases">
        <authorList>
            <consortium name="Genoscope - CEA"/>
            <person name="William W."/>
        </authorList>
    </citation>
    <scope>NUCLEOTIDE SEQUENCE</scope>
</reference>
<feature type="compositionally biased region" description="Basic residues" evidence="1">
    <location>
        <begin position="51"/>
        <end position="63"/>
    </location>
</feature>
<proteinExistence type="predicted"/>
<evidence type="ECO:0000313" key="2">
    <source>
        <dbReference type="EMBL" id="VDD50723.1"/>
    </source>
</evidence>
<protein>
    <submittedName>
        <fullName evidence="2">Uncharacterized protein</fullName>
    </submittedName>
</protein>
<evidence type="ECO:0000256" key="1">
    <source>
        <dbReference type="SAM" id="MobiDB-lite"/>
    </source>
</evidence>
<dbReference type="EMBL" id="LR031878">
    <property type="protein sequence ID" value="VDD50723.1"/>
    <property type="molecule type" value="Genomic_DNA"/>
</dbReference>
<accession>A0A3P6EZC3</accession>